<dbReference type="EMBL" id="KI517465">
    <property type="protein sequence ID" value="ESQ39861.1"/>
    <property type="molecule type" value="Genomic_DNA"/>
</dbReference>
<keyword evidence="1" id="KW-0812">Transmembrane</keyword>
<dbReference type="Proteomes" id="UP000030689">
    <property type="component" value="Unassembled WGS sequence"/>
</dbReference>
<protein>
    <submittedName>
        <fullName evidence="2">Uncharacterized protein</fullName>
    </submittedName>
</protein>
<dbReference type="Gramene" id="ESQ39861">
    <property type="protein sequence ID" value="ESQ39861"/>
    <property type="gene ID" value="EUTSA_v10001230mg"/>
</dbReference>
<organism evidence="2 3">
    <name type="scientific">Eutrema salsugineum</name>
    <name type="common">Saltwater cress</name>
    <name type="synonym">Sisymbrium salsugineum</name>
    <dbReference type="NCBI Taxonomy" id="72664"/>
    <lineage>
        <taxon>Eukaryota</taxon>
        <taxon>Viridiplantae</taxon>
        <taxon>Streptophyta</taxon>
        <taxon>Embryophyta</taxon>
        <taxon>Tracheophyta</taxon>
        <taxon>Spermatophyta</taxon>
        <taxon>Magnoliopsida</taxon>
        <taxon>eudicotyledons</taxon>
        <taxon>Gunneridae</taxon>
        <taxon>Pentapetalae</taxon>
        <taxon>rosids</taxon>
        <taxon>malvids</taxon>
        <taxon>Brassicales</taxon>
        <taxon>Brassicaceae</taxon>
        <taxon>Eutremeae</taxon>
        <taxon>Eutrema</taxon>
    </lineage>
</organism>
<evidence type="ECO:0000313" key="2">
    <source>
        <dbReference type="EMBL" id="ESQ39861.1"/>
    </source>
</evidence>
<feature type="transmembrane region" description="Helical" evidence="1">
    <location>
        <begin position="46"/>
        <end position="65"/>
    </location>
</feature>
<accession>V4N3K0</accession>
<sequence length="67" mass="7994">MSESYKHMKAMVFFYLLGHTVVNNKCYVNCLFLLSHKNWLQIVNGAFVVLFNILRMFKVLVLLFYSR</sequence>
<dbReference type="AlphaFoldDB" id="V4N3K0"/>
<keyword evidence="3" id="KW-1185">Reference proteome</keyword>
<evidence type="ECO:0000313" key="3">
    <source>
        <dbReference type="Proteomes" id="UP000030689"/>
    </source>
</evidence>
<feature type="transmembrane region" description="Helical" evidence="1">
    <location>
        <begin position="12"/>
        <end position="34"/>
    </location>
</feature>
<gene>
    <name evidence="2" type="ORF">EUTSA_v10001230mg</name>
</gene>
<keyword evidence="1" id="KW-1133">Transmembrane helix</keyword>
<dbReference type="KEGG" id="eus:EUTSA_v10001230mg"/>
<evidence type="ECO:0000256" key="1">
    <source>
        <dbReference type="SAM" id="Phobius"/>
    </source>
</evidence>
<name>V4N3K0_EUTSA</name>
<keyword evidence="1" id="KW-0472">Membrane</keyword>
<proteinExistence type="predicted"/>
<reference evidence="2 3" key="1">
    <citation type="journal article" date="2013" name="Front. Plant Sci.">
        <title>The Reference Genome of the Halophytic Plant Eutrema salsugineum.</title>
        <authorList>
            <person name="Yang R."/>
            <person name="Jarvis D.E."/>
            <person name="Chen H."/>
            <person name="Beilstein M.A."/>
            <person name="Grimwood J."/>
            <person name="Jenkins J."/>
            <person name="Shu S."/>
            <person name="Prochnik S."/>
            <person name="Xin M."/>
            <person name="Ma C."/>
            <person name="Schmutz J."/>
            <person name="Wing R.A."/>
            <person name="Mitchell-Olds T."/>
            <person name="Schumaker K.S."/>
            <person name="Wang X."/>
        </authorList>
    </citation>
    <scope>NUCLEOTIDE SEQUENCE [LARGE SCALE GENOMIC DNA]</scope>
</reference>